<dbReference type="PROSITE" id="PS50090">
    <property type="entry name" value="MYB_LIKE"/>
    <property type="match status" value="1"/>
</dbReference>
<dbReference type="Pfam" id="PF00249">
    <property type="entry name" value="Myb_DNA-binding"/>
    <property type="match status" value="1"/>
</dbReference>
<dbReference type="EMBL" id="CP056065">
    <property type="protein sequence ID" value="UKJ88405.2"/>
    <property type="molecule type" value="Genomic_DNA"/>
</dbReference>
<dbReference type="InterPro" id="IPR001005">
    <property type="entry name" value="SANT/Myb"/>
</dbReference>
<feature type="region of interest" description="Disordered" evidence="5">
    <location>
        <begin position="95"/>
        <end position="128"/>
    </location>
</feature>
<feature type="region of interest" description="Disordered" evidence="5">
    <location>
        <begin position="199"/>
        <end position="235"/>
    </location>
</feature>
<dbReference type="GO" id="GO:0008270">
    <property type="term" value="F:zinc ion binding"/>
    <property type="evidence" value="ECO:0007669"/>
    <property type="project" value="UniProtKB-KW"/>
</dbReference>
<dbReference type="Pfam" id="PF05495">
    <property type="entry name" value="zf-CHY"/>
    <property type="match status" value="1"/>
</dbReference>
<dbReference type="InterPro" id="IPR037274">
    <property type="entry name" value="Znf_CHY_sf"/>
</dbReference>
<evidence type="ECO:0000256" key="3">
    <source>
        <dbReference type="ARBA" id="ARBA00022833"/>
    </source>
</evidence>
<name>A0A976M4Q9_THEOR</name>
<dbReference type="Gene3D" id="1.10.10.60">
    <property type="entry name" value="Homeodomain-like"/>
    <property type="match status" value="1"/>
</dbReference>
<evidence type="ECO:0000313" key="8">
    <source>
        <dbReference type="EMBL" id="UKJ88405.2"/>
    </source>
</evidence>
<protein>
    <recommendedName>
        <fullName evidence="10">CHY-type domain-containing protein</fullName>
    </recommendedName>
</protein>
<reference evidence="8" key="1">
    <citation type="submission" date="2022-07" db="EMBL/GenBank/DDBJ databases">
        <title>Evaluation of T. orientalis genome assembly methods using nanopore sequencing and analysis of variation between genomes.</title>
        <authorList>
            <person name="Yam J."/>
            <person name="Micallef M.L."/>
            <person name="Liu M."/>
            <person name="Djordjevic S.P."/>
            <person name="Bogema D.R."/>
            <person name="Jenkins C."/>
        </authorList>
    </citation>
    <scope>NUCLEOTIDE SEQUENCE</scope>
    <source>
        <strain evidence="8">Fish Creek</strain>
    </source>
</reference>
<evidence type="ECO:0008006" key="10">
    <source>
        <dbReference type="Google" id="ProtNLM"/>
    </source>
</evidence>
<keyword evidence="3" id="KW-0862">Zinc</keyword>
<feature type="compositionally biased region" description="Basic and acidic residues" evidence="5">
    <location>
        <begin position="104"/>
        <end position="124"/>
    </location>
</feature>
<organism evidence="8 9">
    <name type="scientific">Theileria orientalis</name>
    <dbReference type="NCBI Taxonomy" id="68886"/>
    <lineage>
        <taxon>Eukaryota</taxon>
        <taxon>Sar</taxon>
        <taxon>Alveolata</taxon>
        <taxon>Apicomplexa</taxon>
        <taxon>Aconoidasida</taxon>
        <taxon>Piroplasmida</taxon>
        <taxon>Theileriidae</taxon>
        <taxon>Theileria</taxon>
    </lineage>
</organism>
<sequence length="596" mass="67854">MGNVVYDLLLRYSYFIKMKQDDCFVELFKLQKMFENSFHITGSGETNSIENVYNNDSVTLTLVFKPTDPDFDTSVLSTPEGIRIHLKLHRTYTQKSLDSSTEPPQDRKLTTNNADYDHFTHPNDSENSETYYSIEDIDDITVEDPELSNVFKKSIKKVLFDFITRNKKVRKYIIYESLKFLDKNLVAIYNISNSLKTKSGDIPLSSQPTHSSPLKKQADNKSESPNHSGCLKSDDLTEKTEKVELPWSLEEQKCLEDGLVRYKGTADPVERWVLISKLVKTRTPAECRRRFMRCREVLVKKNKPPEPPKHEPPSYSLDKTGPLGFTGLEMTKLSLGMIGTFSMDVVCLRCAHRLEVTLTDLGEKTTVYSRSCEKCAMPIRCEFTPSLFFPSQLTFGRLSMLNLDFIDINHAEFKLTCEDCETQSKIREVKIGDKKSFICRGCFNKFLFALDGVQFGEQAAPVLETAVKKVIKYESKKTPQPKGIKVGTPLPANGTCKHYKKSFRWFRFPCCGRLFPCDICHDDVSDHKCGHANFIVCGHCSTQQPSSNKVCKSCTKTYTASSSSHWEGGKGCRDATKLSRKDSKKYKLISKNNTKK</sequence>
<evidence type="ECO:0000313" key="9">
    <source>
        <dbReference type="Proteomes" id="UP000244803"/>
    </source>
</evidence>
<dbReference type="CDD" id="cd00167">
    <property type="entry name" value="SANT"/>
    <property type="match status" value="1"/>
</dbReference>
<keyword evidence="2 4" id="KW-0863">Zinc-finger</keyword>
<dbReference type="InterPro" id="IPR008913">
    <property type="entry name" value="Znf_CHY"/>
</dbReference>
<evidence type="ECO:0000256" key="2">
    <source>
        <dbReference type="ARBA" id="ARBA00022771"/>
    </source>
</evidence>
<proteinExistence type="predicted"/>
<feature type="domain" description="CHY-type" evidence="7">
    <location>
        <begin position="489"/>
        <end position="556"/>
    </location>
</feature>
<dbReference type="PROSITE" id="PS51266">
    <property type="entry name" value="ZF_CHY"/>
    <property type="match status" value="1"/>
</dbReference>
<evidence type="ECO:0000259" key="7">
    <source>
        <dbReference type="PROSITE" id="PS51266"/>
    </source>
</evidence>
<evidence type="ECO:0000256" key="5">
    <source>
        <dbReference type="SAM" id="MobiDB-lite"/>
    </source>
</evidence>
<dbReference type="OrthoDB" id="360230at2759"/>
<accession>A0A976M4Q9</accession>
<keyword evidence="1" id="KW-0479">Metal-binding</keyword>
<evidence type="ECO:0000259" key="6">
    <source>
        <dbReference type="PROSITE" id="PS50090"/>
    </source>
</evidence>
<gene>
    <name evidence="8" type="ORF">MACJ_000849</name>
</gene>
<dbReference type="AlphaFoldDB" id="A0A976M4Q9"/>
<dbReference type="SUPFAM" id="SSF46689">
    <property type="entry name" value="Homeodomain-like"/>
    <property type="match status" value="1"/>
</dbReference>
<feature type="compositionally biased region" description="Polar residues" evidence="5">
    <location>
        <begin position="204"/>
        <end position="214"/>
    </location>
</feature>
<feature type="domain" description="Myb-like" evidence="6">
    <location>
        <begin position="239"/>
        <end position="295"/>
    </location>
</feature>
<evidence type="ECO:0000256" key="1">
    <source>
        <dbReference type="ARBA" id="ARBA00022723"/>
    </source>
</evidence>
<dbReference type="Proteomes" id="UP000244803">
    <property type="component" value="Chromosome 1"/>
</dbReference>
<dbReference type="InterPro" id="IPR009057">
    <property type="entry name" value="Homeodomain-like_sf"/>
</dbReference>
<dbReference type="SUPFAM" id="SSF161219">
    <property type="entry name" value="CHY zinc finger-like"/>
    <property type="match status" value="1"/>
</dbReference>
<evidence type="ECO:0000256" key="4">
    <source>
        <dbReference type="PROSITE-ProRule" id="PRU00601"/>
    </source>
</evidence>